<gene>
    <name evidence="2" type="ORF">AB8B23_04880</name>
</gene>
<reference evidence="2" key="1">
    <citation type="submission" date="2024-07" db="EMBL/GenBank/DDBJ databases">
        <authorList>
            <person name="Li X.-J."/>
            <person name="Wang X."/>
        </authorList>
    </citation>
    <scope>NUCLEOTIDE SEQUENCE</scope>
    <source>
        <strain evidence="2">HSP-342</strain>
    </source>
</reference>
<organism evidence="2">
    <name type="scientific">Leptotrichia mesophila</name>
    <dbReference type="NCBI Taxonomy" id="3239303"/>
    <lineage>
        <taxon>Bacteria</taxon>
        <taxon>Fusobacteriati</taxon>
        <taxon>Fusobacteriota</taxon>
        <taxon>Fusobacteriia</taxon>
        <taxon>Fusobacteriales</taxon>
        <taxon>Leptotrichiaceae</taxon>
        <taxon>Leptotrichia</taxon>
    </lineage>
</organism>
<sequence>MKKVIALIILSLTMVSCSELAELEAGRQQRLRERGWECRYNGRGEVQHCGYIN</sequence>
<evidence type="ECO:0008006" key="3">
    <source>
        <dbReference type="Google" id="ProtNLM"/>
    </source>
</evidence>
<feature type="chain" id="PRO_5044297354" description="Lipoprotein" evidence="1">
    <location>
        <begin position="22"/>
        <end position="53"/>
    </location>
</feature>
<accession>A0AB39VD74</accession>
<dbReference type="RefSeq" id="WP_369713697.1">
    <property type="nucleotide sequence ID" value="NZ_CP165646.1"/>
</dbReference>
<evidence type="ECO:0000256" key="1">
    <source>
        <dbReference type="SAM" id="SignalP"/>
    </source>
</evidence>
<name>A0AB39VD74_9FUSO</name>
<dbReference type="PROSITE" id="PS51257">
    <property type="entry name" value="PROKAR_LIPOPROTEIN"/>
    <property type="match status" value="1"/>
</dbReference>
<feature type="signal peptide" evidence="1">
    <location>
        <begin position="1"/>
        <end position="21"/>
    </location>
</feature>
<evidence type="ECO:0000313" key="2">
    <source>
        <dbReference type="EMBL" id="XDU65495.1"/>
    </source>
</evidence>
<dbReference type="AlphaFoldDB" id="A0AB39VD74"/>
<dbReference type="EMBL" id="CP165646">
    <property type="protein sequence ID" value="XDU65495.1"/>
    <property type="molecule type" value="Genomic_DNA"/>
</dbReference>
<dbReference type="KEGG" id="lmes:AB8B23_04880"/>
<protein>
    <recommendedName>
        <fullName evidence="3">Lipoprotein</fullName>
    </recommendedName>
</protein>
<proteinExistence type="predicted"/>
<keyword evidence="1" id="KW-0732">Signal</keyword>